<keyword evidence="2" id="KW-1185">Reference proteome</keyword>
<evidence type="ECO:0000313" key="2">
    <source>
        <dbReference type="Proteomes" id="UP000268321"/>
    </source>
</evidence>
<protein>
    <submittedName>
        <fullName evidence="1">Uncharacterized protein</fullName>
    </submittedName>
</protein>
<dbReference type="OrthoDB" id="4074293at2759"/>
<organism evidence="1 2">
    <name type="scientific">Metschnikowia bicuspidata</name>
    <dbReference type="NCBI Taxonomy" id="27322"/>
    <lineage>
        <taxon>Eukaryota</taxon>
        <taxon>Fungi</taxon>
        <taxon>Dikarya</taxon>
        <taxon>Ascomycota</taxon>
        <taxon>Saccharomycotina</taxon>
        <taxon>Pichiomycetes</taxon>
        <taxon>Metschnikowiaceae</taxon>
        <taxon>Metschnikowia</taxon>
    </lineage>
</organism>
<reference evidence="2" key="1">
    <citation type="journal article" date="2018" name="Nat. Microbiol.">
        <title>Leveraging single-cell genomics to expand the fungal tree of life.</title>
        <authorList>
            <person name="Ahrendt S.R."/>
            <person name="Quandt C.A."/>
            <person name="Ciobanu D."/>
            <person name="Clum A."/>
            <person name="Salamov A."/>
            <person name="Andreopoulos B."/>
            <person name="Cheng J.F."/>
            <person name="Woyke T."/>
            <person name="Pelin A."/>
            <person name="Henrissat B."/>
            <person name="Reynolds N.K."/>
            <person name="Benny G.L."/>
            <person name="Smith M.E."/>
            <person name="James T.Y."/>
            <person name="Grigoriev I.V."/>
        </authorList>
    </citation>
    <scope>NUCLEOTIDE SEQUENCE [LARGE SCALE GENOMIC DNA]</scope>
    <source>
        <strain evidence="2">Baker2002</strain>
    </source>
</reference>
<sequence length="118" mass="13035">MFAKSATPATPVARPKTHINESVVWVNNWYTPHISSNTPELKLKGWSKKSSAEKEQTVLVASDEFIDIETAKYYQEPIATQVVQTKQTQSEAGNAELKQALSIDKKEDEISSLSGLGI</sequence>
<gene>
    <name evidence="1" type="ORF">METBISCDRAFT_26102</name>
</gene>
<dbReference type="EMBL" id="ML004435">
    <property type="protein sequence ID" value="RKP31967.1"/>
    <property type="molecule type" value="Genomic_DNA"/>
</dbReference>
<evidence type="ECO:0000313" key="1">
    <source>
        <dbReference type="EMBL" id="RKP31967.1"/>
    </source>
</evidence>
<proteinExistence type="predicted"/>
<dbReference type="Proteomes" id="UP000268321">
    <property type="component" value="Unassembled WGS sequence"/>
</dbReference>
<dbReference type="AlphaFoldDB" id="A0A4P9ZFX3"/>
<accession>A0A4P9ZFX3</accession>
<name>A0A4P9ZFX3_9ASCO</name>